<dbReference type="InterPro" id="IPR014331">
    <property type="entry name" value="RNA_pol_sigma70_ECF_RHOBA"/>
</dbReference>
<dbReference type="PANTHER" id="PTHR43133:SF51">
    <property type="entry name" value="RNA POLYMERASE SIGMA FACTOR"/>
    <property type="match status" value="1"/>
</dbReference>
<name>A0ABS8NJ86_9BACT</name>
<keyword evidence="4" id="KW-0804">Transcription</keyword>
<organism evidence="6 7">
    <name type="scientific">Rhodopirellula halodulae</name>
    <dbReference type="NCBI Taxonomy" id="2894198"/>
    <lineage>
        <taxon>Bacteria</taxon>
        <taxon>Pseudomonadati</taxon>
        <taxon>Planctomycetota</taxon>
        <taxon>Planctomycetia</taxon>
        <taxon>Pirellulales</taxon>
        <taxon>Pirellulaceae</taxon>
        <taxon>Rhodopirellula</taxon>
    </lineage>
</organism>
<sequence length="183" mass="21710">MPDQDLHLTGSADRTEEFVRLLGQTRRYRFAYLMSLMNHRDNVEEVLQETDLVLWRKFDDFELGTNFTAWSCRVAFNQMRAWRQKQARSRLHFSDEFLTTVASELDTRTERYNQRLELLQACVNLLPDRHKSLIRQRYTDGDKIESIASRTGRSLDAIYRMLSRVRDTLRDCVTRKLEAGIDV</sequence>
<dbReference type="Gene3D" id="1.10.10.10">
    <property type="entry name" value="Winged helix-like DNA-binding domain superfamily/Winged helix DNA-binding domain"/>
    <property type="match status" value="1"/>
</dbReference>
<dbReference type="Pfam" id="PF04542">
    <property type="entry name" value="Sigma70_r2"/>
    <property type="match status" value="1"/>
</dbReference>
<dbReference type="InterPro" id="IPR014284">
    <property type="entry name" value="RNA_pol_sigma-70_dom"/>
</dbReference>
<dbReference type="RefSeq" id="WP_230274557.1">
    <property type="nucleotide sequence ID" value="NZ_JAJKFW010000025.1"/>
</dbReference>
<dbReference type="NCBIfam" id="TIGR02989">
    <property type="entry name" value="Sig-70_gvs1"/>
    <property type="match status" value="1"/>
</dbReference>
<proteinExistence type="inferred from homology"/>
<evidence type="ECO:0000313" key="7">
    <source>
        <dbReference type="Proteomes" id="UP001430306"/>
    </source>
</evidence>
<dbReference type="PANTHER" id="PTHR43133">
    <property type="entry name" value="RNA POLYMERASE ECF-TYPE SIGMA FACTO"/>
    <property type="match status" value="1"/>
</dbReference>
<keyword evidence="2" id="KW-0805">Transcription regulation</keyword>
<comment type="similarity">
    <text evidence="1">Belongs to the sigma-70 factor family. ECF subfamily.</text>
</comment>
<dbReference type="InterPro" id="IPR036388">
    <property type="entry name" value="WH-like_DNA-bd_sf"/>
</dbReference>
<dbReference type="InterPro" id="IPR013325">
    <property type="entry name" value="RNA_pol_sigma_r2"/>
</dbReference>
<protein>
    <submittedName>
        <fullName evidence="6">Sigma-70 family RNA polymerase sigma factor</fullName>
    </submittedName>
</protein>
<dbReference type="InterPro" id="IPR039425">
    <property type="entry name" value="RNA_pol_sigma-70-like"/>
</dbReference>
<feature type="domain" description="RNA polymerase sigma-70 region 2" evidence="5">
    <location>
        <begin position="26"/>
        <end position="88"/>
    </location>
</feature>
<accession>A0ABS8NJ86</accession>
<evidence type="ECO:0000256" key="2">
    <source>
        <dbReference type="ARBA" id="ARBA00023015"/>
    </source>
</evidence>
<dbReference type="SUPFAM" id="SSF88659">
    <property type="entry name" value="Sigma3 and sigma4 domains of RNA polymerase sigma factors"/>
    <property type="match status" value="1"/>
</dbReference>
<comment type="caution">
    <text evidence="6">The sequence shown here is derived from an EMBL/GenBank/DDBJ whole genome shotgun (WGS) entry which is preliminary data.</text>
</comment>
<dbReference type="EMBL" id="JAJKFW010000025">
    <property type="protein sequence ID" value="MCC9643605.1"/>
    <property type="molecule type" value="Genomic_DNA"/>
</dbReference>
<dbReference type="Proteomes" id="UP001430306">
    <property type="component" value="Unassembled WGS sequence"/>
</dbReference>
<dbReference type="InterPro" id="IPR013324">
    <property type="entry name" value="RNA_pol_sigma_r3/r4-like"/>
</dbReference>
<evidence type="ECO:0000256" key="1">
    <source>
        <dbReference type="ARBA" id="ARBA00010641"/>
    </source>
</evidence>
<dbReference type="InterPro" id="IPR007627">
    <property type="entry name" value="RNA_pol_sigma70_r2"/>
</dbReference>
<dbReference type="Gene3D" id="1.10.1740.10">
    <property type="match status" value="1"/>
</dbReference>
<evidence type="ECO:0000259" key="5">
    <source>
        <dbReference type="Pfam" id="PF04542"/>
    </source>
</evidence>
<evidence type="ECO:0000256" key="3">
    <source>
        <dbReference type="ARBA" id="ARBA00023082"/>
    </source>
</evidence>
<evidence type="ECO:0000313" key="6">
    <source>
        <dbReference type="EMBL" id="MCC9643605.1"/>
    </source>
</evidence>
<reference evidence="6" key="1">
    <citation type="submission" date="2021-11" db="EMBL/GenBank/DDBJ databases">
        <title>Genome sequence.</title>
        <authorList>
            <person name="Sun Q."/>
        </authorList>
    </citation>
    <scope>NUCLEOTIDE SEQUENCE</scope>
    <source>
        <strain evidence="6">JC740</strain>
    </source>
</reference>
<keyword evidence="7" id="KW-1185">Reference proteome</keyword>
<keyword evidence="3" id="KW-0731">Sigma factor</keyword>
<evidence type="ECO:0000256" key="4">
    <source>
        <dbReference type="ARBA" id="ARBA00023163"/>
    </source>
</evidence>
<gene>
    <name evidence="6" type="ORF">LOC71_15070</name>
</gene>
<dbReference type="NCBIfam" id="TIGR02937">
    <property type="entry name" value="sigma70-ECF"/>
    <property type="match status" value="1"/>
</dbReference>
<dbReference type="SUPFAM" id="SSF88946">
    <property type="entry name" value="Sigma2 domain of RNA polymerase sigma factors"/>
    <property type="match status" value="1"/>
</dbReference>